<organism evidence="1 2">
    <name type="scientific">Eisenbergiella tayi</name>
    <dbReference type="NCBI Taxonomy" id="1432052"/>
    <lineage>
        <taxon>Bacteria</taxon>
        <taxon>Bacillati</taxon>
        <taxon>Bacillota</taxon>
        <taxon>Clostridia</taxon>
        <taxon>Lachnospirales</taxon>
        <taxon>Lachnospiraceae</taxon>
        <taxon>Eisenbergiella</taxon>
    </lineage>
</organism>
<proteinExistence type="predicted"/>
<evidence type="ECO:0000313" key="2">
    <source>
        <dbReference type="Proteomes" id="UP000094869"/>
    </source>
</evidence>
<comment type="caution">
    <text evidence="1">The sequence shown here is derived from an EMBL/GenBank/DDBJ whole genome shotgun (WGS) entry which is preliminary data.</text>
</comment>
<protein>
    <submittedName>
        <fullName evidence="1">Uncharacterized protein</fullName>
    </submittedName>
</protein>
<keyword evidence="2" id="KW-1185">Reference proteome</keyword>
<accession>A0ABX3A8G9</accession>
<evidence type="ECO:0000313" key="1">
    <source>
        <dbReference type="EMBL" id="ODR45056.1"/>
    </source>
</evidence>
<gene>
    <name evidence="1" type="ORF">BEI63_30400</name>
</gene>
<reference evidence="1 2" key="1">
    <citation type="submission" date="2016-08" db="EMBL/GenBank/DDBJ databases">
        <title>Characterization of Isolates of Eisenbergiella tayi Derived from Blood Cultures, Using Whole Genome Sequencing.</title>
        <authorList>
            <person name="Bernier A.-M."/>
            <person name="Burdz T."/>
            <person name="Wiebe D."/>
            <person name="Bernard K."/>
        </authorList>
    </citation>
    <scope>NUCLEOTIDE SEQUENCE [LARGE SCALE GENOMIC DNA]</scope>
    <source>
        <strain evidence="1 2">NML120146</strain>
    </source>
</reference>
<dbReference type="RefSeq" id="WP_022517984.1">
    <property type="nucleotide sequence ID" value="NZ_MEHD01000054.1"/>
</dbReference>
<dbReference type="Proteomes" id="UP000094869">
    <property type="component" value="Unassembled WGS sequence"/>
</dbReference>
<name>A0ABX3A8G9_9FIRM</name>
<sequence length="60" mass="6825">MVIDNIVFSEEMSAATLTVAMLPYLSFEYEKAYNTADLLEIAVRIYNDILDRFSGVNSQK</sequence>
<dbReference type="EMBL" id="MEHD01000054">
    <property type="protein sequence ID" value="ODR45056.1"/>
    <property type="molecule type" value="Genomic_DNA"/>
</dbReference>